<organism evidence="1 2">
    <name type="scientific">Inquilinus ginsengisoli</name>
    <dbReference type="NCBI Taxonomy" id="363840"/>
    <lineage>
        <taxon>Bacteria</taxon>
        <taxon>Pseudomonadati</taxon>
        <taxon>Pseudomonadota</taxon>
        <taxon>Alphaproteobacteria</taxon>
        <taxon>Rhodospirillales</taxon>
        <taxon>Rhodospirillaceae</taxon>
        <taxon>Inquilinus</taxon>
    </lineage>
</organism>
<dbReference type="RefSeq" id="WP_309792319.1">
    <property type="nucleotide sequence ID" value="NZ_JAVDPW010000002.1"/>
</dbReference>
<keyword evidence="2" id="KW-1185">Reference proteome</keyword>
<protein>
    <submittedName>
        <fullName evidence="1">Uncharacterized protein</fullName>
    </submittedName>
</protein>
<gene>
    <name evidence="1" type="ORF">E9232_000840</name>
</gene>
<accession>A0ABU1JI93</accession>
<sequence>MGNAHLEKWHSLVDEFREKARQLELEEHNNCAARTADDRAKVAEAQRFMETSCIGEALCALVWDVRRFAAWTSTNKRLSIPSEYSNLQIVADNMKDFAVSFTYRGKRDYGITFKELSFHFDANGNSRGEAFLSAGGKTVFGVSATSKAGAEYDDWHPTTIEAFRPGHWIADLLEMHGGCKRMREASYAKFRDQMVGRRSSMISLDE</sequence>
<name>A0ABU1JI93_9PROT</name>
<comment type="caution">
    <text evidence="1">The sequence shown here is derived from an EMBL/GenBank/DDBJ whole genome shotgun (WGS) entry which is preliminary data.</text>
</comment>
<dbReference type="EMBL" id="JAVDPW010000002">
    <property type="protein sequence ID" value="MDR6288333.1"/>
    <property type="molecule type" value="Genomic_DNA"/>
</dbReference>
<evidence type="ECO:0000313" key="1">
    <source>
        <dbReference type="EMBL" id="MDR6288333.1"/>
    </source>
</evidence>
<evidence type="ECO:0000313" key="2">
    <source>
        <dbReference type="Proteomes" id="UP001262410"/>
    </source>
</evidence>
<reference evidence="1 2" key="1">
    <citation type="submission" date="2023-07" db="EMBL/GenBank/DDBJ databases">
        <title>Sorghum-associated microbial communities from plants grown in Nebraska, USA.</title>
        <authorList>
            <person name="Schachtman D."/>
        </authorList>
    </citation>
    <scope>NUCLEOTIDE SEQUENCE [LARGE SCALE GENOMIC DNA]</scope>
    <source>
        <strain evidence="1 2">584</strain>
    </source>
</reference>
<proteinExistence type="predicted"/>
<dbReference type="Proteomes" id="UP001262410">
    <property type="component" value="Unassembled WGS sequence"/>
</dbReference>